<evidence type="ECO:0000313" key="3">
    <source>
        <dbReference type="Proteomes" id="UP001152607"/>
    </source>
</evidence>
<comment type="caution">
    <text evidence="2">The sequence shown here is derived from an EMBL/GenBank/DDBJ whole genome shotgun (WGS) entry which is preliminary data.</text>
</comment>
<evidence type="ECO:0000256" key="1">
    <source>
        <dbReference type="SAM" id="MobiDB-lite"/>
    </source>
</evidence>
<organism evidence="2 3">
    <name type="scientific">Periconia digitata</name>
    <dbReference type="NCBI Taxonomy" id="1303443"/>
    <lineage>
        <taxon>Eukaryota</taxon>
        <taxon>Fungi</taxon>
        <taxon>Dikarya</taxon>
        <taxon>Ascomycota</taxon>
        <taxon>Pezizomycotina</taxon>
        <taxon>Dothideomycetes</taxon>
        <taxon>Pleosporomycetidae</taxon>
        <taxon>Pleosporales</taxon>
        <taxon>Massarineae</taxon>
        <taxon>Periconiaceae</taxon>
        <taxon>Periconia</taxon>
    </lineage>
</organism>
<dbReference type="AlphaFoldDB" id="A0A9W4U676"/>
<gene>
    <name evidence="2" type="ORF">PDIGIT_LOCUS3062</name>
</gene>
<name>A0A9W4U676_9PLEO</name>
<evidence type="ECO:0000313" key="2">
    <source>
        <dbReference type="EMBL" id="CAI6306978.1"/>
    </source>
</evidence>
<reference evidence="2" key="1">
    <citation type="submission" date="2023-01" db="EMBL/GenBank/DDBJ databases">
        <authorList>
            <person name="Van Ghelder C."/>
            <person name="Rancurel C."/>
        </authorList>
    </citation>
    <scope>NUCLEOTIDE SEQUENCE</scope>
    <source>
        <strain evidence="2">CNCM I-4278</strain>
    </source>
</reference>
<proteinExistence type="predicted"/>
<protein>
    <submittedName>
        <fullName evidence="2">Uncharacterized protein</fullName>
    </submittedName>
</protein>
<sequence>MHPLPLLSHNNPACPSLQQYPSKLVPQSKLTDTGHVNEAFSPANLLQTSPHSVMHGAQSNFNSTSKISDERSTYKHHKSRKHESVCVKFAGQRSAAYRSRTAFTATVCVWYRTTSLWRMKSSFNVSVSRYMGLSGVISTSPSINQFCAIYILLNAIFKPSTLESTNPFGEKNMSRTADESTGYGDASRKNNSRVHMNPCYPQRMASQQVSSTAVKDRCNVHYGFNIFRDNHQSTG</sequence>
<keyword evidence="3" id="KW-1185">Reference proteome</keyword>
<dbReference type="EMBL" id="CAOQHR010000002">
    <property type="protein sequence ID" value="CAI6306978.1"/>
    <property type="molecule type" value="Genomic_DNA"/>
</dbReference>
<dbReference type="Proteomes" id="UP001152607">
    <property type="component" value="Unassembled WGS sequence"/>
</dbReference>
<accession>A0A9W4U676</accession>
<feature type="region of interest" description="Disordered" evidence="1">
    <location>
        <begin position="167"/>
        <end position="193"/>
    </location>
</feature>